<evidence type="ECO:0000313" key="3">
    <source>
        <dbReference type="Proteomes" id="UP000198211"/>
    </source>
</evidence>
<dbReference type="Proteomes" id="UP000198211">
    <property type="component" value="Unassembled WGS sequence"/>
</dbReference>
<dbReference type="AlphaFoldDB" id="A0A225WLK4"/>
<organism evidence="2 3">
    <name type="scientific">Phytophthora megakarya</name>
    <dbReference type="NCBI Taxonomy" id="4795"/>
    <lineage>
        <taxon>Eukaryota</taxon>
        <taxon>Sar</taxon>
        <taxon>Stramenopiles</taxon>
        <taxon>Oomycota</taxon>
        <taxon>Peronosporomycetes</taxon>
        <taxon>Peronosporales</taxon>
        <taxon>Peronosporaceae</taxon>
        <taxon>Phytophthora</taxon>
    </lineage>
</organism>
<dbReference type="PANTHER" id="PTHR34072:SF52">
    <property type="entry name" value="RIBONUCLEASE H"/>
    <property type="match status" value="1"/>
</dbReference>
<keyword evidence="3" id="KW-1185">Reference proteome</keyword>
<name>A0A225WLK4_9STRA</name>
<dbReference type="PANTHER" id="PTHR34072">
    <property type="entry name" value="ENZYMATIC POLYPROTEIN-RELATED"/>
    <property type="match status" value="1"/>
</dbReference>
<dbReference type="Gene3D" id="3.10.20.370">
    <property type="match status" value="1"/>
</dbReference>
<dbReference type="OrthoDB" id="115141at2759"/>
<accession>A0A225WLK4</accession>
<dbReference type="InterPro" id="IPR041577">
    <property type="entry name" value="RT_RNaseH_2"/>
</dbReference>
<evidence type="ECO:0000259" key="1">
    <source>
        <dbReference type="Pfam" id="PF17919"/>
    </source>
</evidence>
<comment type="caution">
    <text evidence="2">The sequence shown here is derived from an EMBL/GenBank/DDBJ whole genome shotgun (WGS) entry which is preliminary data.</text>
</comment>
<dbReference type="STRING" id="4795.A0A225WLK4"/>
<dbReference type="SUPFAM" id="SSF56672">
    <property type="entry name" value="DNA/RNA polymerases"/>
    <property type="match status" value="1"/>
</dbReference>
<reference evidence="3" key="1">
    <citation type="submission" date="2017-03" db="EMBL/GenBank/DDBJ databases">
        <title>Phytopthora megakarya and P. palmivora, two closely related causual agents of cacao black pod achieved similar genome size and gene model numbers by different mechanisms.</title>
        <authorList>
            <person name="Ali S."/>
            <person name="Shao J."/>
            <person name="Larry D.J."/>
            <person name="Kronmiller B."/>
            <person name="Shen D."/>
            <person name="Strem M.D."/>
            <person name="Melnick R.L."/>
            <person name="Guiltinan M.J."/>
            <person name="Tyler B.M."/>
            <person name="Meinhardt L.W."/>
            <person name="Bailey B.A."/>
        </authorList>
    </citation>
    <scope>NUCLEOTIDE SEQUENCE [LARGE SCALE GENOMIC DNA]</scope>
    <source>
        <strain evidence="3">zdho120</strain>
    </source>
</reference>
<dbReference type="EMBL" id="NBNE01000571">
    <property type="protein sequence ID" value="OWZ18555.1"/>
    <property type="molecule type" value="Genomic_DNA"/>
</dbReference>
<sequence length="93" mass="10470">MFNAFARTTRKKISAPFTKAFEQLKPALTETPVLVLPDFNKAFYLRTDASSYAVGGVLYQMHKSVPGEKEVEQPIAFCGRKMKAAELNYPTHE</sequence>
<protein>
    <recommendedName>
        <fullName evidence="1">Reverse transcriptase/retrotransposon-derived protein RNase H-like domain-containing protein</fullName>
    </recommendedName>
</protein>
<dbReference type="InterPro" id="IPR043502">
    <property type="entry name" value="DNA/RNA_pol_sf"/>
</dbReference>
<proteinExistence type="predicted"/>
<feature type="domain" description="Reverse transcriptase/retrotransposon-derived protein RNase H-like" evidence="1">
    <location>
        <begin position="18"/>
        <end position="93"/>
    </location>
</feature>
<evidence type="ECO:0000313" key="2">
    <source>
        <dbReference type="EMBL" id="OWZ18555.1"/>
    </source>
</evidence>
<dbReference type="Pfam" id="PF17919">
    <property type="entry name" value="RT_RNaseH_2"/>
    <property type="match status" value="1"/>
</dbReference>
<gene>
    <name evidence="2" type="ORF">PHMEG_0007328</name>
</gene>